<keyword evidence="3" id="KW-1185">Reference proteome</keyword>
<feature type="compositionally biased region" description="Basic and acidic residues" evidence="1">
    <location>
        <begin position="150"/>
        <end position="165"/>
    </location>
</feature>
<feature type="compositionally biased region" description="Low complexity" evidence="1">
    <location>
        <begin position="231"/>
        <end position="240"/>
    </location>
</feature>
<dbReference type="AlphaFoldDB" id="A0A1Y2FJF9"/>
<dbReference type="OrthoDB" id="6375174at2759"/>
<sequence>MHDLDGSDVLSIMTAALRKLQGWSERAWLEEMSRFLRQPPPEPEHLTFLRRLFSPTHPCPTSPPPATPLSITIPPSSRRVEWLWKGGMPTAATLGVGANGKKSTSKEAAGQHATMRCKVEEDPLPAALPPSGAMEGDGESGEGGLWEGSTKLDEGPREHHKERNEALSVSRQRSVTPNTALRMGIGLPPSTATCTAVSRSHSLAGSPHNDSSFVADAALSTSAGTNDLSGELSDLSAAESGEAEGFEDEEDGEGYEDEEEEEEEEDEDEGYDDDEVHPLSQTIDALDLGL</sequence>
<evidence type="ECO:0000313" key="3">
    <source>
        <dbReference type="Proteomes" id="UP000193467"/>
    </source>
</evidence>
<proteinExistence type="predicted"/>
<organism evidence="2 3">
    <name type="scientific">Leucosporidium creatinivorum</name>
    <dbReference type="NCBI Taxonomy" id="106004"/>
    <lineage>
        <taxon>Eukaryota</taxon>
        <taxon>Fungi</taxon>
        <taxon>Dikarya</taxon>
        <taxon>Basidiomycota</taxon>
        <taxon>Pucciniomycotina</taxon>
        <taxon>Microbotryomycetes</taxon>
        <taxon>Leucosporidiales</taxon>
        <taxon>Leucosporidium</taxon>
    </lineage>
</organism>
<reference evidence="2 3" key="1">
    <citation type="submission" date="2016-07" db="EMBL/GenBank/DDBJ databases">
        <title>Pervasive Adenine N6-methylation of Active Genes in Fungi.</title>
        <authorList>
            <consortium name="DOE Joint Genome Institute"/>
            <person name="Mondo S.J."/>
            <person name="Dannebaum R.O."/>
            <person name="Kuo R.C."/>
            <person name="Labutti K."/>
            <person name="Haridas S."/>
            <person name="Kuo A."/>
            <person name="Salamov A."/>
            <person name="Ahrendt S.R."/>
            <person name="Lipzen A."/>
            <person name="Sullivan W."/>
            <person name="Andreopoulos W.B."/>
            <person name="Clum A."/>
            <person name="Lindquist E."/>
            <person name="Daum C."/>
            <person name="Ramamoorthy G.K."/>
            <person name="Gryganskyi A."/>
            <person name="Culley D."/>
            <person name="Magnuson J.K."/>
            <person name="James T.Y."/>
            <person name="O'Malley M.A."/>
            <person name="Stajich J.E."/>
            <person name="Spatafora J.W."/>
            <person name="Visel A."/>
            <person name="Grigoriev I.V."/>
        </authorList>
    </citation>
    <scope>NUCLEOTIDE SEQUENCE [LARGE SCALE GENOMIC DNA]</scope>
    <source>
        <strain evidence="2 3">62-1032</strain>
    </source>
</reference>
<dbReference type="EMBL" id="MCGR01000018">
    <property type="protein sequence ID" value="ORY84083.1"/>
    <property type="molecule type" value="Genomic_DNA"/>
</dbReference>
<feature type="compositionally biased region" description="Acidic residues" evidence="1">
    <location>
        <begin position="241"/>
        <end position="275"/>
    </location>
</feature>
<evidence type="ECO:0000313" key="2">
    <source>
        <dbReference type="EMBL" id="ORY84083.1"/>
    </source>
</evidence>
<feature type="region of interest" description="Disordered" evidence="1">
    <location>
        <begin position="123"/>
        <end position="174"/>
    </location>
</feature>
<dbReference type="Proteomes" id="UP000193467">
    <property type="component" value="Unassembled WGS sequence"/>
</dbReference>
<name>A0A1Y2FJF9_9BASI</name>
<gene>
    <name evidence="2" type="ORF">BCR35DRAFT_60819</name>
</gene>
<protein>
    <submittedName>
        <fullName evidence="2">Uncharacterized protein</fullName>
    </submittedName>
</protein>
<dbReference type="InParanoid" id="A0A1Y2FJF9"/>
<evidence type="ECO:0000256" key="1">
    <source>
        <dbReference type="SAM" id="MobiDB-lite"/>
    </source>
</evidence>
<feature type="region of interest" description="Disordered" evidence="1">
    <location>
        <begin position="223"/>
        <end position="290"/>
    </location>
</feature>
<comment type="caution">
    <text evidence="2">The sequence shown here is derived from an EMBL/GenBank/DDBJ whole genome shotgun (WGS) entry which is preliminary data.</text>
</comment>
<accession>A0A1Y2FJF9</accession>
<dbReference type="STRING" id="106004.A0A1Y2FJF9"/>